<reference evidence="6" key="2">
    <citation type="submission" date="2021-04" db="EMBL/GenBank/DDBJ databases">
        <authorList>
            <person name="Gilroy R."/>
        </authorList>
    </citation>
    <scope>NUCLEOTIDE SEQUENCE</scope>
    <source>
        <strain evidence="6">26628</strain>
    </source>
</reference>
<comment type="caution">
    <text evidence="6">The sequence shown here is derived from an EMBL/GenBank/DDBJ whole genome shotgun (WGS) entry which is preliminary data.</text>
</comment>
<dbReference type="PANTHER" id="PTHR42711:SF5">
    <property type="entry name" value="ABC TRANSPORTER ATP-BINDING PROTEIN NATA"/>
    <property type="match status" value="1"/>
</dbReference>
<dbReference type="EMBL" id="DXFD01000057">
    <property type="protein sequence ID" value="HIX46783.1"/>
    <property type="molecule type" value="Genomic_DNA"/>
</dbReference>
<evidence type="ECO:0000256" key="2">
    <source>
        <dbReference type="ARBA" id="ARBA00022448"/>
    </source>
</evidence>
<evidence type="ECO:0000256" key="1">
    <source>
        <dbReference type="ARBA" id="ARBA00005417"/>
    </source>
</evidence>
<evidence type="ECO:0000256" key="3">
    <source>
        <dbReference type="ARBA" id="ARBA00022741"/>
    </source>
</evidence>
<dbReference type="PANTHER" id="PTHR42711">
    <property type="entry name" value="ABC TRANSPORTER ATP-BINDING PROTEIN"/>
    <property type="match status" value="1"/>
</dbReference>
<dbReference type="InterPro" id="IPR050763">
    <property type="entry name" value="ABC_transporter_ATP-binding"/>
</dbReference>
<dbReference type="SUPFAM" id="SSF52540">
    <property type="entry name" value="P-loop containing nucleoside triphosphate hydrolases"/>
    <property type="match status" value="1"/>
</dbReference>
<name>A0A9D1VUE3_9FIRM</name>
<dbReference type="PROSITE" id="PS50893">
    <property type="entry name" value="ABC_TRANSPORTER_2"/>
    <property type="match status" value="1"/>
</dbReference>
<dbReference type="Proteomes" id="UP000824249">
    <property type="component" value="Unassembled WGS sequence"/>
</dbReference>
<dbReference type="InterPro" id="IPR003593">
    <property type="entry name" value="AAA+_ATPase"/>
</dbReference>
<dbReference type="GO" id="GO:0016887">
    <property type="term" value="F:ATP hydrolysis activity"/>
    <property type="evidence" value="ECO:0007669"/>
    <property type="project" value="InterPro"/>
</dbReference>
<gene>
    <name evidence="6" type="ORF">H9737_03725</name>
</gene>
<keyword evidence="2" id="KW-0813">Transport</keyword>
<protein>
    <submittedName>
        <fullName evidence="6">ABC transporter ATP-binding protein</fullName>
    </submittedName>
</protein>
<dbReference type="Pfam" id="PF00005">
    <property type="entry name" value="ABC_tran"/>
    <property type="match status" value="1"/>
</dbReference>
<dbReference type="AlphaFoldDB" id="A0A9D1VUE3"/>
<accession>A0A9D1VUE3</accession>
<dbReference type="Gene3D" id="3.40.50.300">
    <property type="entry name" value="P-loop containing nucleotide triphosphate hydrolases"/>
    <property type="match status" value="1"/>
</dbReference>
<dbReference type="InterPro" id="IPR003439">
    <property type="entry name" value="ABC_transporter-like_ATP-bd"/>
</dbReference>
<evidence type="ECO:0000313" key="7">
    <source>
        <dbReference type="Proteomes" id="UP000824249"/>
    </source>
</evidence>
<keyword evidence="4 6" id="KW-0067">ATP-binding</keyword>
<sequence length="308" mass="33667">MQDNIVQVEGLVKSYGAVQAVRGISFAVARGSLFSFLGVNGAGKSTTIHILCSILAKDAGSVRIAGYDLDTQADKIKPRVGIVFQNSVLDDLLTVRENLVCRAGFYGLRGRALKERLAKLCALFELDEIWNRPFGKLSGGQKRRADIARGLLADPELLILDEPTTGLDPQTRRSVWGIVRRLREEEGMTVFLTTHYMEEAEGSDRVVIIDGGKIAAEGTPVQLKNQFSHSSLYLYGEADALAASLRAAGIPCEREAEGVRVPMQDAAAAREFLMRRADLADDFEFIKGNMDDVFLSVTGRKWSEGGEA</sequence>
<dbReference type="PROSITE" id="PS00211">
    <property type="entry name" value="ABC_TRANSPORTER_1"/>
    <property type="match status" value="1"/>
</dbReference>
<dbReference type="InterPro" id="IPR027417">
    <property type="entry name" value="P-loop_NTPase"/>
</dbReference>
<dbReference type="GO" id="GO:0005524">
    <property type="term" value="F:ATP binding"/>
    <property type="evidence" value="ECO:0007669"/>
    <property type="project" value="UniProtKB-KW"/>
</dbReference>
<evidence type="ECO:0000259" key="5">
    <source>
        <dbReference type="PROSITE" id="PS50893"/>
    </source>
</evidence>
<reference evidence="6" key="1">
    <citation type="journal article" date="2021" name="PeerJ">
        <title>Extensive microbial diversity within the chicken gut microbiome revealed by metagenomics and culture.</title>
        <authorList>
            <person name="Gilroy R."/>
            <person name="Ravi A."/>
            <person name="Getino M."/>
            <person name="Pursley I."/>
            <person name="Horton D.L."/>
            <person name="Alikhan N.F."/>
            <person name="Baker D."/>
            <person name="Gharbi K."/>
            <person name="Hall N."/>
            <person name="Watson M."/>
            <person name="Adriaenssens E.M."/>
            <person name="Foster-Nyarko E."/>
            <person name="Jarju S."/>
            <person name="Secka A."/>
            <person name="Antonio M."/>
            <person name="Oren A."/>
            <person name="Chaudhuri R.R."/>
            <person name="La Ragione R."/>
            <person name="Hildebrand F."/>
            <person name="Pallen M.J."/>
        </authorList>
    </citation>
    <scope>NUCLEOTIDE SEQUENCE</scope>
    <source>
        <strain evidence="6">26628</strain>
    </source>
</reference>
<feature type="domain" description="ABC transporter" evidence="5">
    <location>
        <begin position="6"/>
        <end position="236"/>
    </location>
</feature>
<proteinExistence type="inferred from homology"/>
<keyword evidence="3" id="KW-0547">Nucleotide-binding</keyword>
<comment type="similarity">
    <text evidence="1">Belongs to the ABC transporter superfamily.</text>
</comment>
<dbReference type="InterPro" id="IPR017871">
    <property type="entry name" value="ABC_transporter-like_CS"/>
</dbReference>
<dbReference type="SMART" id="SM00382">
    <property type="entry name" value="AAA"/>
    <property type="match status" value="1"/>
</dbReference>
<evidence type="ECO:0000256" key="4">
    <source>
        <dbReference type="ARBA" id="ARBA00022840"/>
    </source>
</evidence>
<organism evidence="6 7">
    <name type="scientific">Candidatus Borkfalkia faecigallinarum</name>
    <dbReference type="NCBI Taxonomy" id="2838509"/>
    <lineage>
        <taxon>Bacteria</taxon>
        <taxon>Bacillati</taxon>
        <taxon>Bacillota</taxon>
        <taxon>Clostridia</taxon>
        <taxon>Christensenellales</taxon>
        <taxon>Christensenellaceae</taxon>
        <taxon>Candidatus Borkfalkia</taxon>
    </lineage>
</organism>
<evidence type="ECO:0000313" key="6">
    <source>
        <dbReference type="EMBL" id="HIX46783.1"/>
    </source>
</evidence>